<dbReference type="RefSeq" id="WP_176229192.1">
    <property type="nucleotide sequence ID" value="NZ_BLRY01000005.1"/>
</dbReference>
<dbReference type="Proteomes" id="UP000576480">
    <property type="component" value="Unassembled WGS sequence"/>
</dbReference>
<dbReference type="EMBL" id="BLSB01000005">
    <property type="protein sequence ID" value="GFP34408.1"/>
    <property type="molecule type" value="Genomic_DNA"/>
</dbReference>
<dbReference type="EMBL" id="BLRX01000077">
    <property type="protein sequence ID" value="GFP25360.1"/>
    <property type="molecule type" value="Genomic_DNA"/>
</dbReference>
<protein>
    <recommendedName>
        <fullName evidence="7">ArnR1-like winged helix-turn-helix domain-containing protein</fullName>
    </recommendedName>
</protein>
<dbReference type="Proteomes" id="UP000543224">
    <property type="component" value="Unassembled WGS sequence"/>
</dbReference>
<evidence type="ECO:0008006" key="7">
    <source>
        <dbReference type="Google" id="ProtNLM"/>
    </source>
</evidence>
<evidence type="ECO:0000313" key="3">
    <source>
        <dbReference type="EMBL" id="GFP26766.1"/>
    </source>
</evidence>
<evidence type="ECO:0000313" key="5">
    <source>
        <dbReference type="Proteomes" id="UP000543224"/>
    </source>
</evidence>
<keyword evidence="6" id="KW-1185">Reference proteome</keyword>
<dbReference type="AlphaFoldDB" id="A0A6V8P7L6"/>
<evidence type="ECO:0000313" key="4">
    <source>
        <dbReference type="EMBL" id="GFP34408.1"/>
    </source>
</evidence>
<gene>
    <name evidence="2" type="ORF">HKBW3S25_00832</name>
    <name evidence="3" type="ORF">HKBW3S33_00181</name>
    <name evidence="4" type="ORF">HKBW3S43_00201</name>
</gene>
<feature type="compositionally biased region" description="Basic and acidic residues" evidence="1">
    <location>
        <begin position="9"/>
        <end position="19"/>
    </location>
</feature>
<name>A0A6V8P7L6_9ACTN</name>
<evidence type="ECO:0000313" key="2">
    <source>
        <dbReference type="EMBL" id="GFP25360.1"/>
    </source>
</evidence>
<feature type="region of interest" description="Disordered" evidence="1">
    <location>
        <begin position="1"/>
        <end position="20"/>
    </location>
</feature>
<evidence type="ECO:0000313" key="6">
    <source>
        <dbReference type="Proteomes" id="UP000591948"/>
    </source>
</evidence>
<comment type="caution">
    <text evidence="3">The sequence shown here is derived from an EMBL/GenBank/DDBJ whole genome shotgun (WGS) entry which is preliminary data.</text>
</comment>
<reference evidence="5 6" key="1">
    <citation type="journal article" date="2020" name="Front. Microbiol.">
        <title>Single-cell genomics of novel Actinobacteria with the Wood-Ljungdahl pathway discovered in a serpentinizing system.</title>
        <authorList>
            <person name="Merino N."/>
            <person name="Kawai M."/>
            <person name="Boyd E.S."/>
            <person name="Colman D.R."/>
            <person name="McGlynn S.E."/>
            <person name="Nealson K.H."/>
            <person name="Kurokawa K."/>
            <person name="Hongoh Y."/>
        </authorList>
    </citation>
    <scope>NUCLEOTIDE SEQUENCE [LARGE SCALE GENOMIC DNA]</scope>
    <source>
        <strain evidence="2 5">S25</strain>
        <strain evidence="3 6">S33</strain>
        <strain evidence="4">S43</strain>
    </source>
</reference>
<dbReference type="Proteomes" id="UP000591948">
    <property type="component" value="Unassembled WGS sequence"/>
</dbReference>
<dbReference type="EMBL" id="BLRY01000005">
    <property type="protein sequence ID" value="GFP26766.1"/>
    <property type="molecule type" value="Genomic_DNA"/>
</dbReference>
<evidence type="ECO:0000256" key="1">
    <source>
        <dbReference type="SAM" id="MobiDB-lite"/>
    </source>
</evidence>
<organism evidence="3 6">
    <name type="scientific">Candidatus Hakubella thermalkaliphila</name>
    <dbReference type="NCBI Taxonomy" id="2754717"/>
    <lineage>
        <taxon>Bacteria</taxon>
        <taxon>Bacillati</taxon>
        <taxon>Actinomycetota</taxon>
        <taxon>Actinomycetota incertae sedis</taxon>
        <taxon>Candidatus Hakubellales</taxon>
        <taxon>Candidatus Hakubellaceae</taxon>
        <taxon>Candidatus Hakubella</taxon>
    </lineage>
</organism>
<accession>A0A6V8P7L6</accession>
<sequence>MGVSGSELEAPKAVKEEGGRTTIQAVSRKMRIDTNYARLLCTSLARADYLDLLASGILVLTPKGKRELEGRKGEQRLG</sequence>
<proteinExistence type="predicted"/>